<protein>
    <submittedName>
        <fullName evidence="2">Uncharacterized protein</fullName>
    </submittedName>
</protein>
<accession>A0AAN7M9Z5</accession>
<dbReference type="EMBL" id="JAXQNO010000007">
    <property type="protein sequence ID" value="KAK4794422.1"/>
    <property type="molecule type" value="Genomic_DNA"/>
</dbReference>
<dbReference type="AlphaFoldDB" id="A0AAN7M9Z5"/>
<organism evidence="2 3">
    <name type="scientific">Trapa natans</name>
    <name type="common">Water chestnut</name>
    <dbReference type="NCBI Taxonomy" id="22666"/>
    <lineage>
        <taxon>Eukaryota</taxon>
        <taxon>Viridiplantae</taxon>
        <taxon>Streptophyta</taxon>
        <taxon>Embryophyta</taxon>
        <taxon>Tracheophyta</taxon>
        <taxon>Spermatophyta</taxon>
        <taxon>Magnoliopsida</taxon>
        <taxon>eudicotyledons</taxon>
        <taxon>Gunneridae</taxon>
        <taxon>Pentapetalae</taxon>
        <taxon>rosids</taxon>
        <taxon>malvids</taxon>
        <taxon>Myrtales</taxon>
        <taxon>Lythraceae</taxon>
        <taxon>Trapa</taxon>
    </lineage>
</organism>
<evidence type="ECO:0000313" key="3">
    <source>
        <dbReference type="Proteomes" id="UP001346149"/>
    </source>
</evidence>
<gene>
    <name evidence="2" type="ORF">SAY86_012416</name>
</gene>
<feature type="region of interest" description="Disordered" evidence="1">
    <location>
        <begin position="1"/>
        <end position="23"/>
    </location>
</feature>
<dbReference type="Proteomes" id="UP001346149">
    <property type="component" value="Unassembled WGS sequence"/>
</dbReference>
<evidence type="ECO:0000313" key="2">
    <source>
        <dbReference type="EMBL" id="KAK4794422.1"/>
    </source>
</evidence>
<keyword evidence="3" id="KW-1185">Reference proteome</keyword>
<name>A0AAN7M9Z5_TRANT</name>
<reference evidence="2 3" key="1">
    <citation type="journal article" date="2023" name="Hortic Res">
        <title>Pangenome of water caltrop reveals structural variations and asymmetric subgenome divergence after allopolyploidization.</title>
        <authorList>
            <person name="Zhang X."/>
            <person name="Chen Y."/>
            <person name="Wang L."/>
            <person name="Yuan Y."/>
            <person name="Fang M."/>
            <person name="Shi L."/>
            <person name="Lu R."/>
            <person name="Comes H.P."/>
            <person name="Ma Y."/>
            <person name="Chen Y."/>
            <person name="Huang G."/>
            <person name="Zhou Y."/>
            <person name="Zheng Z."/>
            <person name="Qiu Y."/>
        </authorList>
    </citation>
    <scope>NUCLEOTIDE SEQUENCE [LARGE SCALE GENOMIC DNA]</scope>
    <source>
        <strain evidence="2">F231</strain>
    </source>
</reference>
<evidence type="ECO:0000256" key="1">
    <source>
        <dbReference type="SAM" id="MobiDB-lite"/>
    </source>
</evidence>
<proteinExistence type="predicted"/>
<sequence>MLTPEVDGPDSAELLLPTAPGIDPRDQPIKSQLVLRKTPALVKEGPLPLILPLWLLCLPRRFRLPSLNLASDGFILCESVAEARGVSAVCGSRSCDWNLWLPVGPEYLHQS</sequence>
<comment type="caution">
    <text evidence="2">The sequence shown here is derived from an EMBL/GenBank/DDBJ whole genome shotgun (WGS) entry which is preliminary data.</text>
</comment>